<keyword evidence="2" id="KW-1185">Reference proteome</keyword>
<reference evidence="1 2" key="1">
    <citation type="journal article" date="2020" name="Front. Microbiol.">
        <title>Phenotypic and Genetic Characterization of the Cheese Ripening Yeast Geotrichum candidum.</title>
        <authorList>
            <person name="Perkins V."/>
            <person name="Vignola S."/>
            <person name="Lessard M.H."/>
            <person name="Plante P.L."/>
            <person name="Corbeil J."/>
            <person name="Dugat-Bony E."/>
            <person name="Frenette M."/>
            <person name="Labrie S."/>
        </authorList>
    </citation>
    <scope>NUCLEOTIDE SEQUENCE [LARGE SCALE GENOMIC DNA]</scope>
    <source>
        <strain evidence="1 2">LMA-1147</strain>
    </source>
</reference>
<protein>
    <submittedName>
        <fullName evidence="1">Uncharacterized protein</fullName>
    </submittedName>
</protein>
<proteinExistence type="predicted"/>
<evidence type="ECO:0000313" key="2">
    <source>
        <dbReference type="Proteomes" id="UP000744676"/>
    </source>
</evidence>
<dbReference type="Proteomes" id="UP000744676">
    <property type="component" value="Unassembled WGS sequence"/>
</dbReference>
<organism evidence="1 2">
    <name type="scientific">Geotrichum galactomycetum</name>
    <dbReference type="NCBI Taxonomy" id="27317"/>
    <lineage>
        <taxon>Eukaryota</taxon>
        <taxon>Fungi</taxon>
        <taxon>Dikarya</taxon>
        <taxon>Ascomycota</taxon>
        <taxon>Saccharomycotina</taxon>
        <taxon>Dipodascomycetes</taxon>
        <taxon>Dipodascales</taxon>
        <taxon>Dipodascaceae</taxon>
        <taxon>Geotrichum</taxon>
    </lineage>
</organism>
<name>A0ACB6V0L5_9ASCO</name>
<accession>A0ACB6V0L5</accession>
<dbReference type="EMBL" id="QVQA01000177">
    <property type="protein sequence ID" value="KAF5094197.1"/>
    <property type="molecule type" value="Genomic_DNA"/>
</dbReference>
<evidence type="ECO:0000313" key="1">
    <source>
        <dbReference type="EMBL" id="KAF5094197.1"/>
    </source>
</evidence>
<sequence>MQLEQVGDEEDEEEEDPVTVANGKADKKSKNSNPDKVSKREKAVNNTSPSQVSASGNGDGEPLMSQSIFGKFEEKAQQKSKIRRMSASHRKTMPTLQQYYAPGETIRTIDAHQDTVTALDFDIPFGTMVSASLDDTVKVWDLSRGQLVGQLRGHQASVKCLQMDNNIVATGSTDATARLWDLSKNSVDDDLDSEDKCVQVYESHLREITALHFSYDTLVTGSGDKTIRQWDIQSGRCLQTLDVLWAAAQNYSNPFGDESRWRQSSSYSSMDQASAPFVGALQCFDAALASGTADGVVRLWDLRSGQVQRSLVGHTGPVTCLQFDDVHLTTGSMDRSIRIWDLRTGSIVDAFAYDHPITSLHFDSRRIISTNMETTVKVYDRETGRHWTCGPGASGDPDSDGASIIETAMSKEGYLVEGREDGTIGVWAC</sequence>
<comment type="caution">
    <text evidence="1">The sequence shown here is derived from an EMBL/GenBank/DDBJ whole genome shotgun (WGS) entry which is preliminary data.</text>
</comment>
<gene>
    <name evidence="1" type="ORF">D0Z00_003659</name>
</gene>